<organism evidence="2 3">
    <name type="scientific">Gigaspora margarita</name>
    <dbReference type="NCBI Taxonomy" id="4874"/>
    <lineage>
        <taxon>Eukaryota</taxon>
        <taxon>Fungi</taxon>
        <taxon>Fungi incertae sedis</taxon>
        <taxon>Mucoromycota</taxon>
        <taxon>Glomeromycotina</taxon>
        <taxon>Glomeromycetes</taxon>
        <taxon>Diversisporales</taxon>
        <taxon>Gigasporaceae</taxon>
        <taxon>Gigaspora</taxon>
    </lineage>
</organism>
<gene>
    <name evidence="2" type="ORF">F8M41_011766</name>
</gene>
<dbReference type="Pfam" id="PF07714">
    <property type="entry name" value="PK_Tyr_Ser-Thr"/>
    <property type="match status" value="1"/>
</dbReference>
<feature type="domain" description="Protein kinase" evidence="1">
    <location>
        <begin position="1"/>
        <end position="116"/>
    </location>
</feature>
<dbReference type="PANTHER" id="PTHR47975:SF70">
    <property type="entry name" value="PROTEIN KINASE DOMAIN-CONTAINING PROTEIN"/>
    <property type="match status" value="1"/>
</dbReference>
<dbReference type="GO" id="GO:0005524">
    <property type="term" value="F:ATP binding"/>
    <property type="evidence" value="ECO:0007669"/>
    <property type="project" value="InterPro"/>
</dbReference>
<dbReference type="InterPro" id="IPR001245">
    <property type="entry name" value="Ser-Thr/Tyr_kinase_cat_dom"/>
</dbReference>
<dbReference type="EMBL" id="WTPW01000241">
    <property type="protein sequence ID" value="KAF0531736.1"/>
    <property type="molecule type" value="Genomic_DNA"/>
</dbReference>
<keyword evidence="2" id="KW-0808">Transferase</keyword>
<dbReference type="InterPro" id="IPR008266">
    <property type="entry name" value="Tyr_kinase_AS"/>
</dbReference>
<evidence type="ECO:0000313" key="3">
    <source>
        <dbReference type="Proteomes" id="UP000439903"/>
    </source>
</evidence>
<sequence length="116" mass="13776">MVFDWVEYGTLKDAYSKYDIPWTRKIKIIRNICRGLVYLRGVNIFHYDLRCKNVFIREDLEPKLGNFKKPRVADGGTKDTIGILKDVAHWMVPELLEKYKQDKSEEDIYTFHCESV</sequence>
<dbReference type="OrthoDB" id="2314769at2759"/>
<name>A0A8H4EPT0_GIGMA</name>
<comment type="caution">
    <text evidence="2">The sequence shown here is derived from an EMBL/GenBank/DDBJ whole genome shotgun (WGS) entry which is preliminary data.</text>
</comment>
<dbReference type="PROSITE" id="PS00109">
    <property type="entry name" value="PROTEIN_KINASE_TYR"/>
    <property type="match status" value="1"/>
</dbReference>
<dbReference type="PROSITE" id="PS50011">
    <property type="entry name" value="PROTEIN_KINASE_DOM"/>
    <property type="match status" value="1"/>
</dbReference>
<evidence type="ECO:0000313" key="2">
    <source>
        <dbReference type="EMBL" id="KAF0531736.1"/>
    </source>
</evidence>
<reference evidence="2 3" key="1">
    <citation type="journal article" date="2019" name="Environ. Microbiol.">
        <title>At the nexus of three kingdoms: the genome of the mycorrhizal fungus Gigaspora margarita provides insights into plant, endobacterial and fungal interactions.</title>
        <authorList>
            <person name="Venice F."/>
            <person name="Ghignone S."/>
            <person name="Salvioli di Fossalunga A."/>
            <person name="Amselem J."/>
            <person name="Novero M."/>
            <person name="Xianan X."/>
            <person name="Sedzielewska Toro K."/>
            <person name="Morin E."/>
            <person name="Lipzen A."/>
            <person name="Grigoriev I.V."/>
            <person name="Henrissat B."/>
            <person name="Martin F.M."/>
            <person name="Bonfante P."/>
        </authorList>
    </citation>
    <scope>NUCLEOTIDE SEQUENCE [LARGE SCALE GENOMIC DNA]</scope>
    <source>
        <strain evidence="2 3">BEG34</strain>
    </source>
</reference>
<dbReference type="InterPro" id="IPR000719">
    <property type="entry name" value="Prot_kinase_dom"/>
</dbReference>
<dbReference type="PANTHER" id="PTHR47975">
    <property type="entry name" value="S-LOCUS LECTIN KINASE FAMILY PROTEIN"/>
    <property type="match status" value="1"/>
</dbReference>
<dbReference type="InterPro" id="IPR011009">
    <property type="entry name" value="Kinase-like_dom_sf"/>
</dbReference>
<dbReference type="Gene3D" id="1.10.510.10">
    <property type="entry name" value="Transferase(Phosphotransferase) domain 1"/>
    <property type="match status" value="1"/>
</dbReference>
<dbReference type="AlphaFoldDB" id="A0A8H4EPT0"/>
<proteinExistence type="predicted"/>
<keyword evidence="2" id="KW-0418">Kinase</keyword>
<evidence type="ECO:0000259" key="1">
    <source>
        <dbReference type="PROSITE" id="PS50011"/>
    </source>
</evidence>
<accession>A0A8H4EPT0</accession>
<dbReference type="SUPFAM" id="SSF56112">
    <property type="entry name" value="Protein kinase-like (PK-like)"/>
    <property type="match status" value="1"/>
</dbReference>
<keyword evidence="3" id="KW-1185">Reference proteome</keyword>
<dbReference type="Proteomes" id="UP000439903">
    <property type="component" value="Unassembled WGS sequence"/>
</dbReference>
<protein>
    <submittedName>
        <fullName evidence="2">Kinase-like protein</fullName>
    </submittedName>
</protein>
<dbReference type="GO" id="GO:0004672">
    <property type="term" value="F:protein kinase activity"/>
    <property type="evidence" value="ECO:0007669"/>
    <property type="project" value="InterPro"/>
</dbReference>